<dbReference type="PANTHER" id="PTHR10509">
    <property type="entry name" value="O-METHYLTRANSFERASE-RELATED"/>
    <property type="match status" value="1"/>
</dbReference>
<keyword evidence="5" id="KW-1185">Reference proteome</keyword>
<evidence type="ECO:0000256" key="1">
    <source>
        <dbReference type="ARBA" id="ARBA00022603"/>
    </source>
</evidence>
<accession>A0AA97F5N9</accession>
<keyword evidence="1 4" id="KW-0489">Methyltransferase</keyword>
<dbReference type="GO" id="GO:0032259">
    <property type="term" value="P:methylation"/>
    <property type="evidence" value="ECO:0007669"/>
    <property type="project" value="UniProtKB-KW"/>
</dbReference>
<dbReference type="EMBL" id="CP136594">
    <property type="protein sequence ID" value="WOE73911.1"/>
    <property type="molecule type" value="Genomic_DNA"/>
</dbReference>
<dbReference type="KEGG" id="acoa:RB602_08540"/>
<name>A0AA97F5N9_9SPHN</name>
<protein>
    <submittedName>
        <fullName evidence="4">O-methyltransferase</fullName>
        <ecNumber evidence="4">2.1.1.-</ecNumber>
    </submittedName>
</protein>
<evidence type="ECO:0000256" key="3">
    <source>
        <dbReference type="ARBA" id="ARBA00022691"/>
    </source>
</evidence>
<dbReference type="CDD" id="cd02440">
    <property type="entry name" value="AdoMet_MTases"/>
    <property type="match status" value="1"/>
</dbReference>
<dbReference type="Proteomes" id="UP001302429">
    <property type="component" value="Chromosome"/>
</dbReference>
<dbReference type="InterPro" id="IPR002935">
    <property type="entry name" value="SAM_O-MeTrfase"/>
</dbReference>
<keyword evidence="2 4" id="KW-0808">Transferase</keyword>
<evidence type="ECO:0000313" key="5">
    <source>
        <dbReference type="Proteomes" id="UP001302429"/>
    </source>
</evidence>
<dbReference type="RefSeq" id="WP_317080139.1">
    <property type="nucleotide sequence ID" value="NZ_CP136594.1"/>
</dbReference>
<dbReference type="PANTHER" id="PTHR10509:SF14">
    <property type="entry name" value="CAFFEOYL-COA O-METHYLTRANSFERASE 3-RELATED"/>
    <property type="match status" value="1"/>
</dbReference>
<dbReference type="AlphaFoldDB" id="A0AA97F5N9"/>
<gene>
    <name evidence="4" type="ORF">RB602_08540</name>
</gene>
<dbReference type="InterPro" id="IPR050362">
    <property type="entry name" value="Cation-dep_OMT"/>
</dbReference>
<dbReference type="GO" id="GO:0008171">
    <property type="term" value="F:O-methyltransferase activity"/>
    <property type="evidence" value="ECO:0007669"/>
    <property type="project" value="InterPro"/>
</dbReference>
<evidence type="ECO:0000256" key="2">
    <source>
        <dbReference type="ARBA" id="ARBA00022679"/>
    </source>
</evidence>
<dbReference type="GO" id="GO:0008757">
    <property type="term" value="F:S-adenosylmethionine-dependent methyltransferase activity"/>
    <property type="evidence" value="ECO:0007669"/>
    <property type="project" value="TreeGrafter"/>
</dbReference>
<organism evidence="4 5">
    <name type="scientific">Alterisphingorhabdus coralli</name>
    <dbReference type="NCBI Taxonomy" id="3071408"/>
    <lineage>
        <taxon>Bacteria</taxon>
        <taxon>Pseudomonadati</taxon>
        <taxon>Pseudomonadota</taxon>
        <taxon>Alphaproteobacteria</taxon>
        <taxon>Sphingomonadales</taxon>
        <taxon>Sphingomonadaceae</taxon>
        <taxon>Alterisphingorhabdus (ex Yan et al. 2024)</taxon>
    </lineage>
</organism>
<dbReference type="SUPFAM" id="SSF53335">
    <property type="entry name" value="S-adenosyl-L-methionine-dependent methyltransferases"/>
    <property type="match status" value="1"/>
</dbReference>
<sequence>MNDAKWSEVDNYITNHLIGDDPVQRQVLERNREAGLPPIDVSTPQGRMLELLIKGVGGKNVLEIGTLGGFSTIWLARGLSEDGRVVSLELEPEYAKVARENIASAGVLPSVEVKIGQAADSLAELAESGSHFDFAFVDADKENYPVYLDWCCRLVRSGGMIVFDNVVREGEILNPQSADPKVPGTRQLYEKIAGRDDVEATAIQTVGEKHWDGFLLAIVK</sequence>
<proteinExistence type="predicted"/>
<reference evidence="4 5" key="1">
    <citation type="submission" date="2023-10" db="EMBL/GenBank/DDBJ databases">
        <title>Complete genome sequence of a Sphingomonadaceae bacterium.</title>
        <authorList>
            <person name="Yan C."/>
        </authorList>
    </citation>
    <scope>NUCLEOTIDE SEQUENCE [LARGE SCALE GENOMIC DNA]</scope>
    <source>
        <strain evidence="4 5">SCSIO 66989</strain>
    </source>
</reference>
<dbReference type="InterPro" id="IPR029063">
    <property type="entry name" value="SAM-dependent_MTases_sf"/>
</dbReference>
<evidence type="ECO:0000313" key="4">
    <source>
        <dbReference type="EMBL" id="WOE73911.1"/>
    </source>
</evidence>
<dbReference type="EC" id="2.1.1.-" evidence="4"/>
<dbReference type="Pfam" id="PF01596">
    <property type="entry name" value="Methyltransf_3"/>
    <property type="match status" value="1"/>
</dbReference>
<dbReference type="Gene3D" id="3.40.50.150">
    <property type="entry name" value="Vaccinia Virus protein VP39"/>
    <property type="match status" value="1"/>
</dbReference>
<keyword evidence="3" id="KW-0949">S-adenosyl-L-methionine</keyword>
<dbReference type="PROSITE" id="PS51682">
    <property type="entry name" value="SAM_OMT_I"/>
    <property type="match status" value="1"/>
</dbReference>